<keyword evidence="1" id="KW-1015">Disulfide bond</keyword>
<evidence type="ECO:0000256" key="1">
    <source>
        <dbReference type="ARBA" id="ARBA00023157"/>
    </source>
</evidence>
<feature type="domain" description="Sushi" evidence="3">
    <location>
        <begin position="31"/>
        <end position="105"/>
    </location>
</feature>
<proteinExistence type="predicted"/>
<dbReference type="InParanoid" id="A0A672U830"/>
<organism evidence="4 5">
    <name type="scientific">Strigops habroptila</name>
    <name type="common">Kakapo</name>
    <dbReference type="NCBI Taxonomy" id="2489341"/>
    <lineage>
        <taxon>Eukaryota</taxon>
        <taxon>Metazoa</taxon>
        <taxon>Chordata</taxon>
        <taxon>Craniata</taxon>
        <taxon>Vertebrata</taxon>
        <taxon>Euteleostomi</taxon>
        <taxon>Archelosauria</taxon>
        <taxon>Archosauria</taxon>
        <taxon>Dinosauria</taxon>
        <taxon>Saurischia</taxon>
        <taxon>Theropoda</taxon>
        <taxon>Coelurosauria</taxon>
        <taxon>Aves</taxon>
        <taxon>Neognathae</taxon>
        <taxon>Neoaves</taxon>
        <taxon>Telluraves</taxon>
        <taxon>Australaves</taxon>
        <taxon>Psittaciformes</taxon>
        <taxon>Psittacidae</taxon>
        <taxon>Strigops</taxon>
    </lineage>
</organism>
<accession>A0A672U830</accession>
<evidence type="ECO:0000313" key="4">
    <source>
        <dbReference type="Ensembl" id="ENSSHBP00005011046.1"/>
    </source>
</evidence>
<reference evidence="4 5" key="1">
    <citation type="submission" date="2019-11" db="EMBL/GenBank/DDBJ databases">
        <title>Strigops habroptila (kakapo) genome, bStrHab1, primary haplotype, v2.</title>
        <authorList>
            <person name="Jarvis E.D."/>
            <person name="Howard J."/>
            <person name="Rhie A."/>
            <person name="Phillippy A."/>
            <person name="Korlach J."/>
            <person name="Digby A."/>
            <person name="Iorns D."/>
            <person name="Eason D."/>
            <person name="Robertson B."/>
            <person name="Raemaekers T."/>
            <person name="Howe K."/>
            <person name="Lewin H."/>
            <person name="Damas J."/>
            <person name="Hastie A."/>
            <person name="Tracey A."/>
            <person name="Chow W."/>
            <person name="Fedrigo O."/>
        </authorList>
    </citation>
    <scope>NUCLEOTIDE SEQUENCE [LARGE SCALE GENOMIC DNA]</scope>
</reference>
<dbReference type="Proteomes" id="UP000472266">
    <property type="component" value="Chromosome 9"/>
</dbReference>
<dbReference type="InterPro" id="IPR000436">
    <property type="entry name" value="Sushi_SCR_CCP_dom"/>
</dbReference>
<dbReference type="SUPFAM" id="SSF57535">
    <property type="entry name" value="Complement control module/SCR domain"/>
    <property type="match status" value="1"/>
</dbReference>
<evidence type="ECO:0000259" key="3">
    <source>
        <dbReference type="PROSITE" id="PS50923"/>
    </source>
</evidence>
<protein>
    <recommendedName>
        <fullName evidence="3">Sushi domain-containing protein</fullName>
    </recommendedName>
</protein>
<evidence type="ECO:0000256" key="2">
    <source>
        <dbReference type="PROSITE-ProRule" id="PRU00302"/>
    </source>
</evidence>
<dbReference type="Gene3D" id="2.10.70.10">
    <property type="entry name" value="Complement Module, domain 1"/>
    <property type="match status" value="1"/>
</dbReference>
<name>A0A672U830_STRHB</name>
<reference evidence="4" key="2">
    <citation type="submission" date="2025-08" db="UniProtKB">
        <authorList>
            <consortium name="Ensembl"/>
        </authorList>
    </citation>
    <scope>IDENTIFICATION</scope>
</reference>
<comment type="caution">
    <text evidence="2">Lacks conserved residue(s) required for the propagation of feature annotation.</text>
</comment>
<dbReference type="AlphaFoldDB" id="A0A672U830"/>
<sequence length="105" mass="11596">TVRSCAPVPCPSLWLRGLNKSSLASTHLHGADCTYPSLSSADKLLQRCWSSRAPIQGVKKSRYLPGESARYQCWRGFEMTGASTVVCQNGTWTELPTGIWLKPRV</sequence>
<dbReference type="InterPro" id="IPR035976">
    <property type="entry name" value="Sushi/SCR/CCP_sf"/>
</dbReference>
<dbReference type="CDD" id="cd00033">
    <property type="entry name" value="CCP"/>
    <property type="match status" value="1"/>
</dbReference>
<keyword evidence="2" id="KW-0768">Sushi</keyword>
<evidence type="ECO:0000313" key="5">
    <source>
        <dbReference type="Proteomes" id="UP000472266"/>
    </source>
</evidence>
<dbReference type="Ensembl" id="ENSSHBT00005013289.1">
    <property type="protein sequence ID" value="ENSSHBP00005011046.1"/>
    <property type="gene ID" value="ENSSHBG00005009598.1"/>
</dbReference>
<dbReference type="Pfam" id="PF00084">
    <property type="entry name" value="Sushi"/>
    <property type="match status" value="1"/>
</dbReference>
<keyword evidence="5" id="KW-1185">Reference proteome</keyword>
<dbReference type="PROSITE" id="PS50923">
    <property type="entry name" value="SUSHI"/>
    <property type="match status" value="1"/>
</dbReference>
<reference evidence="4" key="3">
    <citation type="submission" date="2025-09" db="UniProtKB">
        <authorList>
            <consortium name="Ensembl"/>
        </authorList>
    </citation>
    <scope>IDENTIFICATION</scope>
</reference>